<dbReference type="OrthoDB" id="5870734at2759"/>
<dbReference type="GO" id="GO:0000146">
    <property type="term" value="F:microfilament motor activity"/>
    <property type="evidence" value="ECO:0007669"/>
    <property type="project" value="InterPro"/>
</dbReference>
<accession>W2TEC5</accession>
<keyword evidence="7" id="KW-1185">Reference proteome</keyword>
<dbReference type="GO" id="GO:0005737">
    <property type="term" value="C:cytoplasm"/>
    <property type="evidence" value="ECO:0007669"/>
    <property type="project" value="UniProtKB-SubCell"/>
</dbReference>
<dbReference type="GO" id="GO:0005524">
    <property type="term" value="F:ATP binding"/>
    <property type="evidence" value="ECO:0007669"/>
    <property type="project" value="InterPro"/>
</dbReference>
<dbReference type="Gene3D" id="6.20.240.20">
    <property type="match status" value="1"/>
</dbReference>
<comment type="caution">
    <text evidence="3">Lacks conserved residue(s) required for the propagation of feature annotation.</text>
</comment>
<comment type="similarity">
    <text evidence="3">Belongs to the TRAFAC class myosin-kinesin ATPase superfamily. Myosin family.</text>
</comment>
<protein>
    <recommendedName>
        <fullName evidence="5">Myosin motor domain-containing protein</fullName>
    </recommendedName>
</protein>
<dbReference type="PROSITE" id="PS50096">
    <property type="entry name" value="IQ"/>
    <property type="match status" value="3"/>
</dbReference>
<dbReference type="STRING" id="51031.W2TEC5"/>
<name>W2TEC5_NECAM</name>
<dbReference type="GO" id="GO:0016459">
    <property type="term" value="C:myosin complex"/>
    <property type="evidence" value="ECO:0007669"/>
    <property type="project" value="UniProtKB-KW"/>
</dbReference>
<dbReference type="Proteomes" id="UP000053676">
    <property type="component" value="Unassembled WGS sequence"/>
</dbReference>
<feature type="domain" description="Myosin motor" evidence="5">
    <location>
        <begin position="1"/>
        <end position="77"/>
    </location>
</feature>
<dbReference type="OMA" id="HRTIVGH"/>
<keyword evidence="3" id="KW-0505">Motor protein</keyword>
<gene>
    <name evidence="6" type="ORF">NECAME_09880</name>
</gene>
<dbReference type="AlphaFoldDB" id="W2TEC5"/>
<dbReference type="Pfam" id="PF00612">
    <property type="entry name" value="IQ"/>
    <property type="match status" value="4"/>
</dbReference>
<keyword evidence="2" id="KW-0963">Cytoplasm</keyword>
<dbReference type="InterPro" id="IPR001609">
    <property type="entry name" value="Myosin_head_motor_dom-like"/>
</dbReference>
<dbReference type="PANTHER" id="PTHR46184:SF5">
    <property type="entry name" value="UNCONVENTIONAL MYOSIN-IXA-LIKE"/>
    <property type="match status" value="1"/>
</dbReference>
<evidence type="ECO:0000256" key="3">
    <source>
        <dbReference type="PROSITE-ProRule" id="PRU00782"/>
    </source>
</evidence>
<keyword evidence="3" id="KW-0518">Myosin</keyword>
<comment type="subcellular location">
    <subcellularLocation>
        <location evidence="1">Cytoplasm</location>
    </subcellularLocation>
</comment>
<dbReference type="SUPFAM" id="SSF52540">
    <property type="entry name" value="P-loop containing nucleoside triphosphate hydrolases"/>
    <property type="match status" value="2"/>
</dbReference>
<dbReference type="KEGG" id="nai:NECAME_09880"/>
<evidence type="ECO:0000256" key="2">
    <source>
        <dbReference type="ARBA" id="ARBA00022490"/>
    </source>
</evidence>
<dbReference type="GO" id="GO:0035556">
    <property type="term" value="P:intracellular signal transduction"/>
    <property type="evidence" value="ECO:0007669"/>
    <property type="project" value="InterPro"/>
</dbReference>
<dbReference type="PANTHER" id="PTHR46184">
    <property type="entry name" value="UNCONVENTIONAL MYOSIN-IXB-LIKE PROTEIN"/>
    <property type="match status" value="1"/>
</dbReference>
<dbReference type="GO" id="GO:0051015">
    <property type="term" value="F:actin filament binding"/>
    <property type="evidence" value="ECO:0007669"/>
    <property type="project" value="TreeGrafter"/>
</dbReference>
<dbReference type="SMART" id="SM00015">
    <property type="entry name" value="IQ"/>
    <property type="match status" value="4"/>
</dbReference>
<evidence type="ECO:0000256" key="4">
    <source>
        <dbReference type="SAM" id="MobiDB-lite"/>
    </source>
</evidence>
<sequence length="390" mass="44614">MLETVRIRRAGYSVRIEWDAFIQQYRVLLKNGLNSTKEDVKQFIDSHPSIATDNVQYGVSKIYMRDAEKLVLDDHLHKVIMQHIETLQRWFRTVIARKRYLRLRQGIIKIQALVRGVMLRSRLRRQAYAALVIQSNWRRYRDEHRYKKLRTAIIAIQAAFRGNQARKRIGDIPRGQNKGKIRLKKVQAFKLPVFDLNDPESLAAFASSDDELSSEGDESTEDGLDEEVSDTSVLGEMFVDLDEDAIELDATFILEDTKLKLIEEQDLCHRRQSLAPTASTAKLRMLRRANSTDSNIMARGEDGFKPLQLESPTTKKKTGSRMGFTKAKKNLRALFGRRTDSTNEEDAADVEQPARLSLCVRDASVNERRSYADRVPEASAFTVEVADPLG</sequence>
<dbReference type="Gene3D" id="1.20.5.190">
    <property type="match status" value="2"/>
</dbReference>
<dbReference type="InterPro" id="IPR046987">
    <property type="entry name" value="Myo9"/>
</dbReference>
<dbReference type="GO" id="GO:0005884">
    <property type="term" value="C:actin filament"/>
    <property type="evidence" value="ECO:0007669"/>
    <property type="project" value="TreeGrafter"/>
</dbReference>
<proteinExistence type="inferred from homology"/>
<evidence type="ECO:0000259" key="5">
    <source>
        <dbReference type="PROSITE" id="PS51456"/>
    </source>
</evidence>
<organism evidence="6 7">
    <name type="scientific">Necator americanus</name>
    <name type="common">Human hookworm</name>
    <dbReference type="NCBI Taxonomy" id="51031"/>
    <lineage>
        <taxon>Eukaryota</taxon>
        <taxon>Metazoa</taxon>
        <taxon>Ecdysozoa</taxon>
        <taxon>Nematoda</taxon>
        <taxon>Chromadorea</taxon>
        <taxon>Rhabditida</taxon>
        <taxon>Rhabditina</taxon>
        <taxon>Rhabditomorpha</taxon>
        <taxon>Strongyloidea</taxon>
        <taxon>Ancylostomatidae</taxon>
        <taxon>Bunostominae</taxon>
        <taxon>Necator</taxon>
    </lineage>
</organism>
<reference evidence="7" key="1">
    <citation type="journal article" date="2014" name="Nat. Genet.">
        <title>Genome of the human hookworm Necator americanus.</title>
        <authorList>
            <person name="Tang Y.T."/>
            <person name="Gao X."/>
            <person name="Rosa B.A."/>
            <person name="Abubucker S."/>
            <person name="Hallsworth-Pepin K."/>
            <person name="Martin J."/>
            <person name="Tyagi R."/>
            <person name="Heizer E."/>
            <person name="Zhang X."/>
            <person name="Bhonagiri-Palsikar V."/>
            <person name="Minx P."/>
            <person name="Warren W.C."/>
            <person name="Wang Q."/>
            <person name="Zhan B."/>
            <person name="Hotez P.J."/>
            <person name="Sternberg P.W."/>
            <person name="Dougall A."/>
            <person name="Gaze S.T."/>
            <person name="Mulvenna J."/>
            <person name="Sotillo J."/>
            <person name="Ranganathan S."/>
            <person name="Rabelo E.M."/>
            <person name="Wilson R.K."/>
            <person name="Felgner P.L."/>
            <person name="Bethony J."/>
            <person name="Hawdon J.M."/>
            <person name="Gasser R.B."/>
            <person name="Loukas A."/>
            <person name="Mitreva M."/>
        </authorList>
    </citation>
    <scope>NUCLEOTIDE SEQUENCE [LARGE SCALE GENOMIC DNA]</scope>
</reference>
<dbReference type="PROSITE" id="PS51456">
    <property type="entry name" value="MYOSIN_MOTOR"/>
    <property type="match status" value="1"/>
</dbReference>
<dbReference type="GO" id="GO:0005096">
    <property type="term" value="F:GTPase activator activity"/>
    <property type="evidence" value="ECO:0007669"/>
    <property type="project" value="InterPro"/>
</dbReference>
<evidence type="ECO:0000256" key="1">
    <source>
        <dbReference type="ARBA" id="ARBA00004496"/>
    </source>
</evidence>
<evidence type="ECO:0000313" key="6">
    <source>
        <dbReference type="EMBL" id="ETN79347.1"/>
    </source>
</evidence>
<dbReference type="InterPro" id="IPR027417">
    <property type="entry name" value="P-loop_NTPase"/>
</dbReference>
<dbReference type="InterPro" id="IPR000048">
    <property type="entry name" value="IQ_motif_EF-hand-BS"/>
</dbReference>
<feature type="region of interest" description="Disordered" evidence="4">
    <location>
        <begin position="207"/>
        <end position="227"/>
    </location>
</feature>
<keyword evidence="3" id="KW-0009">Actin-binding</keyword>
<dbReference type="EMBL" id="KI659531">
    <property type="protein sequence ID" value="ETN79347.1"/>
    <property type="molecule type" value="Genomic_DNA"/>
</dbReference>
<feature type="compositionally biased region" description="Acidic residues" evidence="4">
    <location>
        <begin position="208"/>
        <end position="227"/>
    </location>
</feature>
<evidence type="ECO:0000313" key="7">
    <source>
        <dbReference type="Proteomes" id="UP000053676"/>
    </source>
</evidence>